<dbReference type="Pfam" id="PF08323">
    <property type="entry name" value="Glyco_transf_5"/>
    <property type="match status" value="1"/>
</dbReference>
<sequence>MKVLSVTSECAPLIKTGGLADVAGALPGALAPHGCTLRTLLPGYPKVMAAVEDGEVLTSLPDLFGGSGRIIAGHAAGLDLLVLDAPHLYARDGSPYLGPDGQDWPDNPERFAALCWAAMLLARDGLPDGWTPDVVHGHDWQAGLMPYFLQRHAPGTRSVLSVHNIAFQGLAPPWRLGSLRVAPADFHPGLAEYYGQVSALKTGLICADRLSTVSPTYARELLTPEFGMGLQGVLRDRRADLVGILNGIDLEMWNPANDPDITPYTAPSGKAQNRAALQAEFGLPDGEGPLCIVVSRLTEQKGLDVLLEALPALTSRGGRLALLGSGQRELEAVWRDAAVRDPNLSVHLGYDEALSHRMMAGADAILIPSRFEPCGLTQLYGLRYGTIPLVALTGGLADTVIDASDAGLKAGAATGVTVYPLTAEALTAGLERLCTLFSAPKVWTRMQSNAMRHPVGWDSSGAAYAALYRDLAGRS</sequence>
<dbReference type="GO" id="GO:0005829">
    <property type="term" value="C:cytosol"/>
    <property type="evidence" value="ECO:0007669"/>
    <property type="project" value="TreeGrafter"/>
</dbReference>
<evidence type="ECO:0000256" key="4">
    <source>
        <dbReference type="ARBA" id="ARBA00010281"/>
    </source>
</evidence>
<evidence type="ECO:0000256" key="6">
    <source>
        <dbReference type="ARBA" id="ARBA00022679"/>
    </source>
</evidence>
<evidence type="ECO:0000256" key="3">
    <source>
        <dbReference type="ARBA" id="ARBA00004964"/>
    </source>
</evidence>
<evidence type="ECO:0000259" key="10">
    <source>
        <dbReference type="Pfam" id="PF08323"/>
    </source>
</evidence>
<dbReference type="NCBIfam" id="TIGR02095">
    <property type="entry name" value="glgA"/>
    <property type="match status" value="1"/>
</dbReference>
<dbReference type="EMBL" id="QGKU01000025">
    <property type="protein sequence ID" value="PWR03621.1"/>
    <property type="molecule type" value="Genomic_DNA"/>
</dbReference>
<dbReference type="InterPro" id="IPR011835">
    <property type="entry name" value="GS/SS"/>
</dbReference>
<dbReference type="UniPathway" id="UPA00164"/>
<dbReference type="Gene3D" id="3.40.50.2000">
    <property type="entry name" value="Glycogen Phosphorylase B"/>
    <property type="match status" value="2"/>
</dbReference>
<comment type="caution">
    <text evidence="11">The sequence shown here is derived from an EMBL/GenBank/DDBJ whole genome shotgun (WGS) entry which is preliminary data.</text>
</comment>
<dbReference type="GO" id="GO:0004373">
    <property type="term" value="F:alpha-1,4-glucan glucosyltransferase (UDP-glucose donor) activity"/>
    <property type="evidence" value="ECO:0007669"/>
    <property type="project" value="InterPro"/>
</dbReference>
<dbReference type="PANTHER" id="PTHR45825:SF11">
    <property type="entry name" value="ALPHA AMYLASE DOMAIN-CONTAINING PROTEIN"/>
    <property type="match status" value="1"/>
</dbReference>
<evidence type="ECO:0000313" key="12">
    <source>
        <dbReference type="Proteomes" id="UP000245680"/>
    </source>
</evidence>
<evidence type="ECO:0000259" key="9">
    <source>
        <dbReference type="Pfam" id="PF00534"/>
    </source>
</evidence>
<comment type="pathway">
    <text evidence="3 8">Glycan biosynthesis; glycogen biosynthesis.</text>
</comment>
<dbReference type="CDD" id="cd03791">
    <property type="entry name" value="GT5_Glycogen_synthase_DULL1-like"/>
    <property type="match status" value="1"/>
</dbReference>
<keyword evidence="7 8" id="KW-0320">Glycogen biosynthesis</keyword>
<keyword evidence="12" id="KW-1185">Reference proteome</keyword>
<name>A0A2V2LHY8_9RHOB</name>
<feature type="domain" description="Glycosyl transferase family 1" evidence="9">
    <location>
        <begin position="285"/>
        <end position="434"/>
    </location>
</feature>
<dbReference type="OrthoDB" id="9808590at2"/>
<dbReference type="EC" id="2.4.1.21" evidence="8"/>
<feature type="domain" description="Starch synthase catalytic" evidence="10">
    <location>
        <begin position="2"/>
        <end position="235"/>
    </location>
</feature>
<evidence type="ECO:0000256" key="1">
    <source>
        <dbReference type="ARBA" id="ARBA00001478"/>
    </source>
</evidence>
<keyword evidence="6 8" id="KW-0808">Transferase</keyword>
<reference evidence="11 12" key="1">
    <citation type="submission" date="2018-05" db="EMBL/GenBank/DDBJ databases">
        <title>Rhodobacteraceae gen. nov., sp. nov. isolated from sea water.</title>
        <authorList>
            <person name="Ren Y."/>
        </authorList>
    </citation>
    <scope>NUCLEOTIDE SEQUENCE [LARGE SCALE GENOMIC DNA]</scope>
    <source>
        <strain evidence="11 12">TG-679</strain>
    </source>
</reference>
<comment type="similarity">
    <text evidence="4 8">Belongs to the glycosyltransferase 1 family. Bacterial/plant glycogen synthase subfamily.</text>
</comment>
<feature type="binding site" evidence="8">
    <location>
        <position position="15"/>
    </location>
    <ligand>
        <name>ADP-alpha-D-glucose</name>
        <dbReference type="ChEBI" id="CHEBI:57498"/>
    </ligand>
</feature>
<organism evidence="11 12">
    <name type="scientific">Meridianimarinicoccus roseus</name>
    <dbReference type="NCBI Taxonomy" id="2072018"/>
    <lineage>
        <taxon>Bacteria</taxon>
        <taxon>Pseudomonadati</taxon>
        <taxon>Pseudomonadota</taxon>
        <taxon>Alphaproteobacteria</taxon>
        <taxon>Rhodobacterales</taxon>
        <taxon>Paracoccaceae</taxon>
        <taxon>Meridianimarinicoccus</taxon>
    </lineage>
</organism>
<comment type="function">
    <text evidence="2 8">Synthesizes alpha-1,4-glucan chains using ADP-glucose.</text>
</comment>
<dbReference type="Proteomes" id="UP000245680">
    <property type="component" value="Unassembled WGS sequence"/>
</dbReference>
<accession>A0A2V2LHY8</accession>
<protein>
    <recommendedName>
        <fullName evidence="8">Glycogen synthase</fullName>
        <ecNumber evidence="8">2.4.1.21</ecNumber>
    </recommendedName>
    <alternativeName>
        <fullName evidence="8">Starch [bacterial glycogen] synthase</fullName>
    </alternativeName>
</protein>
<dbReference type="GO" id="GO:0009011">
    <property type="term" value="F:alpha-1,4-glucan glucosyltransferase (ADP-glucose donor) activity"/>
    <property type="evidence" value="ECO:0007669"/>
    <property type="project" value="UniProtKB-UniRule"/>
</dbReference>
<dbReference type="Pfam" id="PF00534">
    <property type="entry name" value="Glycos_transf_1"/>
    <property type="match status" value="1"/>
</dbReference>
<keyword evidence="5 8" id="KW-0328">Glycosyltransferase</keyword>
<dbReference type="PANTHER" id="PTHR45825">
    <property type="entry name" value="GRANULE-BOUND STARCH SYNTHASE 1, CHLOROPLASTIC/AMYLOPLASTIC"/>
    <property type="match status" value="1"/>
</dbReference>
<evidence type="ECO:0000256" key="5">
    <source>
        <dbReference type="ARBA" id="ARBA00022676"/>
    </source>
</evidence>
<dbReference type="RefSeq" id="WP_109810739.1">
    <property type="nucleotide sequence ID" value="NZ_QGKU01000025.1"/>
</dbReference>
<dbReference type="NCBIfam" id="NF001899">
    <property type="entry name" value="PRK00654.1-2"/>
    <property type="match status" value="1"/>
</dbReference>
<evidence type="ECO:0000256" key="8">
    <source>
        <dbReference type="HAMAP-Rule" id="MF_00484"/>
    </source>
</evidence>
<evidence type="ECO:0000313" key="11">
    <source>
        <dbReference type="EMBL" id="PWR03621.1"/>
    </source>
</evidence>
<evidence type="ECO:0000256" key="2">
    <source>
        <dbReference type="ARBA" id="ARBA00002764"/>
    </source>
</evidence>
<dbReference type="HAMAP" id="MF_00484">
    <property type="entry name" value="Glycogen_synth"/>
    <property type="match status" value="1"/>
</dbReference>
<dbReference type="InterPro" id="IPR001296">
    <property type="entry name" value="Glyco_trans_1"/>
</dbReference>
<dbReference type="GO" id="GO:0005978">
    <property type="term" value="P:glycogen biosynthetic process"/>
    <property type="evidence" value="ECO:0007669"/>
    <property type="project" value="UniProtKB-UniRule"/>
</dbReference>
<dbReference type="InterPro" id="IPR013534">
    <property type="entry name" value="Starch_synth_cat_dom"/>
</dbReference>
<evidence type="ECO:0000256" key="7">
    <source>
        <dbReference type="ARBA" id="ARBA00023056"/>
    </source>
</evidence>
<dbReference type="SUPFAM" id="SSF53756">
    <property type="entry name" value="UDP-Glycosyltransferase/glycogen phosphorylase"/>
    <property type="match status" value="1"/>
</dbReference>
<proteinExistence type="inferred from homology"/>
<dbReference type="AlphaFoldDB" id="A0A2V2LHY8"/>
<comment type="catalytic activity">
    <reaction evidence="1 8">
        <text>[(1-&gt;4)-alpha-D-glucosyl](n) + ADP-alpha-D-glucose = [(1-&gt;4)-alpha-D-glucosyl](n+1) + ADP + H(+)</text>
        <dbReference type="Rhea" id="RHEA:18189"/>
        <dbReference type="Rhea" id="RHEA-COMP:9584"/>
        <dbReference type="Rhea" id="RHEA-COMP:9587"/>
        <dbReference type="ChEBI" id="CHEBI:15378"/>
        <dbReference type="ChEBI" id="CHEBI:15444"/>
        <dbReference type="ChEBI" id="CHEBI:57498"/>
        <dbReference type="ChEBI" id="CHEBI:456216"/>
        <dbReference type="EC" id="2.4.1.21"/>
    </reaction>
</comment>
<gene>
    <name evidence="8" type="primary">glgA</name>
    <name evidence="11" type="ORF">DKT77_05635</name>
</gene>